<dbReference type="InterPro" id="IPR004711">
    <property type="entry name" value="Benzoate_Transporter"/>
</dbReference>
<dbReference type="Proteomes" id="UP001161405">
    <property type="component" value="Unassembled WGS sequence"/>
</dbReference>
<accession>A0ABQ5UPI0</accession>
<protein>
    <submittedName>
        <fullName evidence="2">Benzoate transporter</fullName>
    </submittedName>
</protein>
<reference evidence="2" key="1">
    <citation type="journal article" date="2014" name="Int. J. Syst. Evol. Microbiol.">
        <title>Complete genome of a new Firmicutes species belonging to the dominant human colonic microbiota ('Ruminococcus bicirculans') reveals two chromosomes and a selective capacity to utilize plant glucans.</title>
        <authorList>
            <consortium name="NISC Comparative Sequencing Program"/>
            <person name="Wegmann U."/>
            <person name="Louis P."/>
            <person name="Goesmann A."/>
            <person name="Henrissat B."/>
            <person name="Duncan S.H."/>
            <person name="Flint H.J."/>
        </authorList>
    </citation>
    <scope>NUCLEOTIDE SEQUENCE</scope>
    <source>
        <strain evidence="2">NBRC 107169</strain>
    </source>
</reference>
<proteinExistence type="predicted"/>
<feature type="transmembrane region" description="Helical" evidence="1">
    <location>
        <begin position="156"/>
        <end position="183"/>
    </location>
</feature>
<feature type="transmembrane region" description="Helical" evidence="1">
    <location>
        <begin position="322"/>
        <end position="344"/>
    </location>
</feature>
<comment type="caution">
    <text evidence="2">The sequence shown here is derived from an EMBL/GenBank/DDBJ whole genome shotgun (WGS) entry which is preliminary data.</text>
</comment>
<gene>
    <name evidence="2" type="ORF">GCM10007879_10280</name>
</gene>
<dbReference type="RefSeq" id="WP_284362512.1">
    <property type="nucleotide sequence ID" value="NZ_BSNI01000002.1"/>
</dbReference>
<feature type="transmembrane region" description="Helical" evidence="1">
    <location>
        <begin position="12"/>
        <end position="36"/>
    </location>
</feature>
<dbReference type="NCBIfam" id="TIGR00843">
    <property type="entry name" value="benE"/>
    <property type="match status" value="1"/>
</dbReference>
<keyword evidence="1" id="KW-0472">Membrane</keyword>
<dbReference type="PANTHER" id="PTHR30199:SF0">
    <property type="entry name" value="INNER MEMBRANE PROTEIN YDCO"/>
    <property type="match status" value="1"/>
</dbReference>
<name>A0ABQ5UPI0_9HYPH</name>
<keyword evidence="3" id="KW-1185">Reference proteome</keyword>
<feature type="transmembrane region" description="Helical" evidence="1">
    <location>
        <begin position="42"/>
        <end position="62"/>
    </location>
</feature>
<dbReference type="EMBL" id="BSNI01000002">
    <property type="protein sequence ID" value="GLQ16779.1"/>
    <property type="molecule type" value="Genomic_DNA"/>
</dbReference>
<keyword evidence="1" id="KW-0812">Transmembrane</keyword>
<evidence type="ECO:0000313" key="2">
    <source>
        <dbReference type="EMBL" id="GLQ16779.1"/>
    </source>
</evidence>
<feature type="transmembrane region" description="Helical" evidence="1">
    <location>
        <begin position="90"/>
        <end position="110"/>
    </location>
</feature>
<reference evidence="2" key="2">
    <citation type="submission" date="2023-01" db="EMBL/GenBank/DDBJ databases">
        <title>Draft genome sequence of Maritalea porphyrae strain NBRC 107169.</title>
        <authorList>
            <person name="Sun Q."/>
            <person name="Mori K."/>
        </authorList>
    </citation>
    <scope>NUCLEOTIDE SEQUENCE</scope>
    <source>
        <strain evidence="2">NBRC 107169</strain>
    </source>
</reference>
<evidence type="ECO:0000256" key="1">
    <source>
        <dbReference type="SAM" id="Phobius"/>
    </source>
</evidence>
<dbReference type="PANTHER" id="PTHR30199">
    <property type="entry name" value="MFS FAMILY TRANSPORTER, PREDICTED SUBSTRATE BENZOATE"/>
    <property type="match status" value="1"/>
</dbReference>
<dbReference type="Pfam" id="PF03594">
    <property type="entry name" value="BenE"/>
    <property type="match status" value="1"/>
</dbReference>
<feature type="transmembrane region" description="Helical" evidence="1">
    <location>
        <begin position="203"/>
        <end position="225"/>
    </location>
</feature>
<feature type="transmembrane region" description="Helical" evidence="1">
    <location>
        <begin position="292"/>
        <end position="316"/>
    </location>
</feature>
<keyword evidence="1" id="KW-1133">Transmembrane helix</keyword>
<sequence>MLRDFSPQALIMGLITGFVGFSSSFAIVLQGLFAVGASPEQAASGLTAMCIAMGVCAIILSAQRKMPISVAWSTPGAALMVNSGTLSGGFAAATGAFLVCAALIILSGIWRPFGRAVERLPVSLANAMLAGILMPLCFAPIKAIGFDPMLGLPIALAWLVVGFFNKLAAVPAALLAFVLVIIFGVELPADTMDQLANSLLPNMVFTVPIFDIAAVISLALPLYIVTMASQNIPGMAVLKANNYETKAGPLFTLTGVFSLVAAPFGSHAVNLAAITAAMCASPDAHPDKDKRYWAAIVAGIVYIIIGIFAGVAITFISLAPAVLVEAVAGLALVGAFAAAGYGALNSEKDRHAAAVTFLITASGVSFFGISGAFWGLLAGIAILSASKFIPQK</sequence>
<feature type="transmembrane region" description="Helical" evidence="1">
    <location>
        <begin position="122"/>
        <end position="144"/>
    </location>
</feature>
<evidence type="ECO:0000313" key="3">
    <source>
        <dbReference type="Proteomes" id="UP001161405"/>
    </source>
</evidence>
<organism evidence="2 3">
    <name type="scientific">Maritalea porphyrae</name>
    <dbReference type="NCBI Taxonomy" id="880732"/>
    <lineage>
        <taxon>Bacteria</taxon>
        <taxon>Pseudomonadati</taxon>
        <taxon>Pseudomonadota</taxon>
        <taxon>Alphaproteobacteria</taxon>
        <taxon>Hyphomicrobiales</taxon>
        <taxon>Devosiaceae</taxon>
        <taxon>Maritalea</taxon>
    </lineage>
</organism>
<feature type="transmembrane region" description="Helical" evidence="1">
    <location>
        <begin position="356"/>
        <end position="383"/>
    </location>
</feature>